<feature type="compositionally biased region" description="Low complexity" evidence="1">
    <location>
        <begin position="297"/>
        <end position="306"/>
    </location>
</feature>
<feature type="compositionally biased region" description="Basic and acidic residues" evidence="1">
    <location>
        <begin position="345"/>
        <end position="359"/>
    </location>
</feature>
<feature type="compositionally biased region" description="Basic residues" evidence="1">
    <location>
        <begin position="199"/>
        <end position="208"/>
    </location>
</feature>
<feature type="compositionally biased region" description="Basic and acidic residues" evidence="1">
    <location>
        <begin position="209"/>
        <end position="221"/>
    </location>
</feature>
<feature type="transmembrane region" description="Helical" evidence="2">
    <location>
        <begin position="58"/>
        <end position="80"/>
    </location>
</feature>
<keyword evidence="2" id="KW-0472">Membrane</keyword>
<sequence>MAPAVTNRNDATSKLSPIDVQDLGTRTVGIFSKRGDTSSTFVPGEGTVAPDSFNNAGMLALFALIGAAMVAASIWFFFFAKNGGFHFKENDWDDYKSTILRRKGPDGKTLSNATKSTRLGGGSIVTSRYLDMQKHMAKSSIGYDEKGRKGVMGKRGFAKSHSIWSGDDYMTETFGTQTVSDMTEVRSNAQTEYTGGGRSKYHSKRHHRDRDFQDYKREKPARVGGLNRVADGSGHASSHFDHSTVTGSDLASETHSEEPILAKQQRSQAKDRERAERRAKDEAARMERRWKKEAEEAAAALARENTVPPPPPTTHTRKSATPSSSKPHASKHHRREGSTRSSSPKKRESTGGNNGKRDFSYQPGPASEVLSTAYTATTSQTGTSRTASYYDAYRPKNTVSDAGNSKRQSSPRKGGASRGYRRGGRDSLADSDLD</sequence>
<keyword evidence="4" id="KW-1185">Reference proteome</keyword>
<comment type="caution">
    <text evidence="3">The sequence shown here is derived from an EMBL/GenBank/DDBJ whole genome shotgun (WGS) entry which is preliminary data.</text>
</comment>
<feature type="compositionally biased region" description="Low complexity" evidence="1">
    <location>
        <begin position="371"/>
        <end position="388"/>
    </location>
</feature>
<organism evidence="3 4">
    <name type="scientific">Polychaeton citri CBS 116435</name>
    <dbReference type="NCBI Taxonomy" id="1314669"/>
    <lineage>
        <taxon>Eukaryota</taxon>
        <taxon>Fungi</taxon>
        <taxon>Dikarya</taxon>
        <taxon>Ascomycota</taxon>
        <taxon>Pezizomycotina</taxon>
        <taxon>Dothideomycetes</taxon>
        <taxon>Dothideomycetidae</taxon>
        <taxon>Capnodiales</taxon>
        <taxon>Capnodiaceae</taxon>
        <taxon>Polychaeton</taxon>
    </lineage>
</organism>
<dbReference type="EMBL" id="MU003878">
    <property type="protein sequence ID" value="KAF2716386.1"/>
    <property type="molecule type" value="Genomic_DNA"/>
</dbReference>
<gene>
    <name evidence="3" type="ORF">K431DRAFT_323853</name>
</gene>
<feature type="compositionally biased region" description="Basic and acidic residues" evidence="1">
    <location>
        <begin position="268"/>
        <end position="295"/>
    </location>
</feature>
<protein>
    <recommendedName>
        <fullName evidence="5">Endosomal spry domain-containing protein</fullName>
    </recommendedName>
</protein>
<feature type="region of interest" description="Disordered" evidence="1">
    <location>
        <begin position="186"/>
        <end position="434"/>
    </location>
</feature>
<evidence type="ECO:0008006" key="5">
    <source>
        <dbReference type="Google" id="ProtNLM"/>
    </source>
</evidence>
<dbReference type="AlphaFoldDB" id="A0A9P4UKL2"/>
<keyword evidence="2" id="KW-1133">Transmembrane helix</keyword>
<reference evidence="3" key="1">
    <citation type="journal article" date="2020" name="Stud. Mycol.">
        <title>101 Dothideomycetes genomes: a test case for predicting lifestyles and emergence of pathogens.</title>
        <authorList>
            <person name="Haridas S."/>
            <person name="Albert R."/>
            <person name="Binder M."/>
            <person name="Bloem J."/>
            <person name="Labutti K."/>
            <person name="Salamov A."/>
            <person name="Andreopoulos B."/>
            <person name="Baker S."/>
            <person name="Barry K."/>
            <person name="Bills G."/>
            <person name="Bluhm B."/>
            <person name="Cannon C."/>
            <person name="Castanera R."/>
            <person name="Culley D."/>
            <person name="Daum C."/>
            <person name="Ezra D."/>
            <person name="Gonzalez J."/>
            <person name="Henrissat B."/>
            <person name="Kuo A."/>
            <person name="Liang C."/>
            <person name="Lipzen A."/>
            <person name="Lutzoni F."/>
            <person name="Magnuson J."/>
            <person name="Mondo S."/>
            <person name="Nolan M."/>
            <person name="Ohm R."/>
            <person name="Pangilinan J."/>
            <person name="Park H.-J."/>
            <person name="Ramirez L."/>
            <person name="Alfaro M."/>
            <person name="Sun H."/>
            <person name="Tritt A."/>
            <person name="Yoshinaga Y."/>
            <person name="Zwiers L.-H."/>
            <person name="Turgeon B."/>
            <person name="Goodwin S."/>
            <person name="Spatafora J."/>
            <person name="Crous P."/>
            <person name="Grigoriev I."/>
        </authorList>
    </citation>
    <scope>NUCLEOTIDE SEQUENCE</scope>
    <source>
        <strain evidence="3">CBS 116435</strain>
    </source>
</reference>
<accession>A0A9P4UKL2</accession>
<dbReference type="OrthoDB" id="5393404at2759"/>
<proteinExistence type="predicted"/>
<evidence type="ECO:0000256" key="1">
    <source>
        <dbReference type="SAM" id="MobiDB-lite"/>
    </source>
</evidence>
<dbReference type="Proteomes" id="UP000799441">
    <property type="component" value="Unassembled WGS sequence"/>
</dbReference>
<feature type="compositionally biased region" description="Polar residues" evidence="1">
    <location>
        <begin position="397"/>
        <end position="408"/>
    </location>
</feature>
<evidence type="ECO:0000256" key="2">
    <source>
        <dbReference type="SAM" id="Phobius"/>
    </source>
</evidence>
<evidence type="ECO:0000313" key="4">
    <source>
        <dbReference type="Proteomes" id="UP000799441"/>
    </source>
</evidence>
<keyword evidence="2" id="KW-0812">Transmembrane</keyword>
<evidence type="ECO:0000313" key="3">
    <source>
        <dbReference type="EMBL" id="KAF2716386.1"/>
    </source>
</evidence>
<name>A0A9P4UKL2_9PEZI</name>